<dbReference type="CDD" id="cd03467">
    <property type="entry name" value="Rieske"/>
    <property type="match status" value="1"/>
</dbReference>
<reference evidence="7 8" key="1">
    <citation type="submission" date="2020-02" db="EMBL/GenBank/DDBJ databases">
        <title>Comparative genome analysis reveals the metabolism and evolution of the thermophilic archaeal genus Metallosphaera.</title>
        <authorList>
            <person name="Jiang C."/>
        </authorList>
    </citation>
    <scope>NUCLEOTIDE SEQUENCE [LARGE SCALE GENOMIC DNA]</scope>
    <source>
        <strain evidence="7 8">Ric-A</strain>
    </source>
</reference>
<keyword evidence="4" id="KW-0411">Iron-sulfur</keyword>
<dbReference type="Pfam" id="PF00355">
    <property type="entry name" value="Rieske"/>
    <property type="match status" value="1"/>
</dbReference>
<dbReference type="AlphaFoldDB" id="A0A6N0NQ99"/>
<evidence type="ECO:0000313" key="7">
    <source>
        <dbReference type="EMBL" id="QKQ99043.1"/>
    </source>
</evidence>
<dbReference type="Proteomes" id="UP000509301">
    <property type="component" value="Chromosome"/>
</dbReference>
<dbReference type="InterPro" id="IPR017941">
    <property type="entry name" value="Rieske_2Fe-2S"/>
</dbReference>
<dbReference type="InterPro" id="IPR036922">
    <property type="entry name" value="Rieske_2Fe-2S_sf"/>
</dbReference>
<dbReference type="SUPFAM" id="SSF50022">
    <property type="entry name" value="ISP domain"/>
    <property type="match status" value="1"/>
</dbReference>
<evidence type="ECO:0000256" key="5">
    <source>
        <dbReference type="ARBA" id="ARBA00034078"/>
    </source>
</evidence>
<evidence type="ECO:0000256" key="4">
    <source>
        <dbReference type="ARBA" id="ARBA00023014"/>
    </source>
</evidence>
<keyword evidence="1" id="KW-0001">2Fe-2S</keyword>
<dbReference type="PROSITE" id="PS51296">
    <property type="entry name" value="RIESKE"/>
    <property type="match status" value="1"/>
</dbReference>
<sequence length="110" mass="12520">MITCTGLREIQEGKMETIEIRGKDLIITNIRGKLKCFSRWCPHKGGDLAYGDLIGDNQIRCHLHGYVYDLNSGKPVMVPYVNDYGKWKETSNLEIYDVIIKAGEICVEII</sequence>
<organism evidence="7 8">
    <name type="scientific">Metallosphaera tengchongensis</name>
    <dbReference type="NCBI Taxonomy" id="1532350"/>
    <lineage>
        <taxon>Archaea</taxon>
        <taxon>Thermoproteota</taxon>
        <taxon>Thermoprotei</taxon>
        <taxon>Sulfolobales</taxon>
        <taxon>Sulfolobaceae</taxon>
        <taxon>Metallosphaera</taxon>
    </lineage>
</organism>
<evidence type="ECO:0000256" key="2">
    <source>
        <dbReference type="ARBA" id="ARBA00022723"/>
    </source>
</evidence>
<dbReference type="GeneID" id="55640345"/>
<comment type="cofactor">
    <cofactor evidence="5">
        <name>[2Fe-2S] cluster</name>
        <dbReference type="ChEBI" id="CHEBI:190135"/>
    </cofactor>
</comment>
<evidence type="ECO:0000256" key="1">
    <source>
        <dbReference type="ARBA" id="ARBA00022714"/>
    </source>
</evidence>
<dbReference type="EMBL" id="CP049074">
    <property type="protein sequence ID" value="QKQ99043.1"/>
    <property type="molecule type" value="Genomic_DNA"/>
</dbReference>
<gene>
    <name evidence="7" type="ORF">GWK48_00330</name>
</gene>
<dbReference type="OrthoDB" id="6837at2157"/>
<evidence type="ECO:0000256" key="3">
    <source>
        <dbReference type="ARBA" id="ARBA00023004"/>
    </source>
</evidence>
<dbReference type="GO" id="GO:0046872">
    <property type="term" value="F:metal ion binding"/>
    <property type="evidence" value="ECO:0007669"/>
    <property type="project" value="UniProtKB-KW"/>
</dbReference>
<dbReference type="RefSeq" id="WP_174628548.1">
    <property type="nucleotide sequence ID" value="NZ_CP049074.1"/>
</dbReference>
<accession>A0A6N0NQ99</accession>
<dbReference type="PANTHER" id="PTHR21496:SF0">
    <property type="entry name" value="RIESKE DOMAIN-CONTAINING PROTEIN"/>
    <property type="match status" value="1"/>
</dbReference>
<name>A0A6N0NQ99_9CREN</name>
<feature type="domain" description="Rieske" evidence="6">
    <location>
        <begin position="2"/>
        <end position="107"/>
    </location>
</feature>
<keyword evidence="2" id="KW-0479">Metal-binding</keyword>
<dbReference type="GO" id="GO:0051537">
    <property type="term" value="F:2 iron, 2 sulfur cluster binding"/>
    <property type="evidence" value="ECO:0007669"/>
    <property type="project" value="UniProtKB-KW"/>
</dbReference>
<proteinExistence type="predicted"/>
<evidence type="ECO:0000259" key="6">
    <source>
        <dbReference type="PROSITE" id="PS51296"/>
    </source>
</evidence>
<dbReference type="Gene3D" id="2.102.10.10">
    <property type="entry name" value="Rieske [2Fe-2S] iron-sulphur domain"/>
    <property type="match status" value="1"/>
</dbReference>
<keyword evidence="3" id="KW-0408">Iron</keyword>
<protein>
    <submittedName>
        <fullName evidence="7">Rieske (2Fe-2S) protein</fullName>
    </submittedName>
</protein>
<dbReference type="PANTHER" id="PTHR21496">
    <property type="entry name" value="FERREDOXIN-RELATED"/>
    <property type="match status" value="1"/>
</dbReference>
<evidence type="ECO:0000313" key="8">
    <source>
        <dbReference type="Proteomes" id="UP000509301"/>
    </source>
</evidence>
<dbReference type="KEGG" id="mten:GWK48_00330"/>
<keyword evidence="8" id="KW-1185">Reference proteome</keyword>